<comment type="caution">
    <text evidence="1">The sequence shown here is derived from an EMBL/GenBank/DDBJ whole genome shotgun (WGS) entry which is preliminary data.</text>
</comment>
<name>A0ABQ5MUC3_9MICC</name>
<dbReference type="RefSeq" id="WP_264795710.1">
    <property type="nucleotide sequence ID" value="NZ_BRVS01000008.1"/>
</dbReference>
<proteinExistence type="predicted"/>
<dbReference type="Proteomes" id="UP001209654">
    <property type="component" value="Unassembled WGS sequence"/>
</dbReference>
<gene>
    <name evidence="1" type="ORF">AHIS1636_20350</name>
</gene>
<evidence type="ECO:0000313" key="1">
    <source>
        <dbReference type="EMBL" id="GLB67595.1"/>
    </source>
</evidence>
<organism evidence="1 2">
    <name type="scientific">Arthrobacter mangrovi</name>
    <dbReference type="NCBI Taxonomy" id="2966350"/>
    <lineage>
        <taxon>Bacteria</taxon>
        <taxon>Bacillati</taxon>
        <taxon>Actinomycetota</taxon>
        <taxon>Actinomycetes</taxon>
        <taxon>Micrococcales</taxon>
        <taxon>Micrococcaceae</taxon>
        <taxon>Arthrobacter</taxon>
    </lineage>
</organism>
<dbReference type="EMBL" id="BRVS01000008">
    <property type="protein sequence ID" value="GLB67595.1"/>
    <property type="molecule type" value="Genomic_DNA"/>
</dbReference>
<evidence type="ECO:0000313" key="2">
    <source>
        <dbReference type="Proteomes" id="UP001209654"/>
    </source>
</evidence>
<protein>
    <recommendedName>
        <fullName evidence="3">Glycolipid-binding domain-containing protein</fullName>
    </recommendedName>
</protein>
<reference evidence="1 2" key="1">
    <citation type="journal article" date="2023" name="Int. J. Syst. Evol. Microbiol.">
        <title>Arthrobacter mangrovi sp. nov., an actinobacterium isolated from the rhizosphere of a mangrove.</title>
        <authorList>
            <person name="Hamada M."/>
            <person name="Saitou S."/>
            <person name="Enomoto N."/>
            <person name="Nanri K."/>
            <person name="Hidaka K."/>
            <person name="Miura T."/>
            <person name="Tamura T."/>
        </authorList>
    </citation>
    <scope>NUCLEOTIDE SEQUENCE [LARGE SCALE GENOMIC DNA]</scope>
    <source>
        <strain evidence="1 2">NBRC 112813</strain>
    </source>
</reference>
<evidence type="ECO:0008006" key="3">
    <source>
        <dbReference type="Google" id="ProtNLM"/>
    </source>
</evidence>
<dbReference type="Pfam" id="PF06475">
    <property type="entry name" value="Glycolipid_bind"/>
    <property type="match status" value="1"/>
</dbReference>
<keyword evidence="2" id="KW-1185">Reference proteome</keyword>
<dbReference type="InterPro" id="IPR009467">
    <property type="entry name" value="Glycolipid-bd_prot_put"/>
</dbReference>
<dbReference type="SUPFAM" id="SSF159275">
    <property type="entry name" value="PA1994-like"/>
    <property type="match status" value="1"/>
</dbReference>
<accession>A0ABQ5MUC3</accession>
<sequence length="206" mass="22646">MHETHESRTHAWLGEDDPKRADTATINLEPERLTAHGATRTAGYAASWALRCGENWITEHFEISVHGQGFSRHLWLDRAPNGTWSVQTKQSGTADLPEPGLADPHVLDLALDCDLEACPATNTMPILRLGAVHNPDAQHTFTMAMVHLPSLQVTASEQNYSSVRTYDDDSRTAVVNYSSNGFSADLVVDADGIVIDYPGLAKRRRS</sequence>